<dbReference type="PANTHER" id="PTHR42034:SF1">
    <property type="entry name" value="CONDENSATION DOMAIN-CONTAINING PROTEIN"/>
    <property type="match status" value="1"/>
</dbReference>
<evidence type="ECO:0000313" key="1">
    <source>
        <dbReference type="EMBL" id="OJJ78097.1"/>
    </source>
</evidence>
<accession>A0A1L9V2D8</accession>
<dbReference type="PANTHER" id="PTHR42034">
    <property type="entry name" value="CHROMOSOME 7, WHOLE GENOME SHOTGUN SEQUENCE-RELATED"/>
    <property type="match status" value="1"/>
</dbReference>
<evidence type="ECO:0008006" key="3">
    <source>
        <dbReference type="Google" id="ProtNLM"/>
    </source>
</evidence>
<gene>
    <name evidence="1" type="ORF">ASPBRDRAFT_37308</name>
</gene>
<dbReference type="EMBL" id="KV878679">
    <property type="protein sequence ID" value="OJJ78097.1"/>
    <property type="molecule type" value="Genomic_DNA"/>
</dbReference>
<dbReference type="OMA" id="VEVEDWW"/>
<proteinExistence type="predicted"/>
<dbReference type="Gene3D" id="3.30.559.30">
    <property type="entry name" value="Nonribosomal peptide synthetase, condensation domain"/>
    <property type="match status" value="1"/>
</dbReference>
<dbReference type="AlphaFoldDB" id="A0A1L9V2D8"/>
<protein>
    <recommendedName>
        <fullName evidence="3">Condensation domain-containing protein</fullName>
    </recommendedName>
</protein>
<dbReference type="GeneID" id="93576190"/>
<keyword evidence="2" id="KW-1185">Reference proteome</keyword>
<sequence>MPWQQISPGHYERPFDSMENFYRAVADAGAPLNKQHFLISCTLKLKSLPPVQNLQQAWKALRQRYPQIAARANEAGSRLCYTVPSPEALDTWVQETFIIRNGVSADEIYSQEPPSSAFILFCLPDTHELLFRTPHWRIDAYGLMYLQDTFLKLLANGPRDHIIQFDGSEVSNLAPSLDEAAGVPSTITPAISHAADEEVSVLRDNQPAISIKTLPNALPTTTRRLKSTIPASTTRQIIKSCKSRGLTVTAAVHAALIVATLPYVDPHHHHHHGPTTNTTTTTTGGKKYTALNPIDLRKYLPSPLNGPTAAASIYHTGIPMSIDLAVNKDFDSIAAETRKAYRRDLSKDDPRSLFNFLPEYVKKALQILSQQPDDPLRAPAHPELSSLGIVNEYISTEYQGIDVAVEVEDWWLALESIVRLLLIHVWTWDDELVFSVNWNDAFYEEGFVKRFLSEWMGVLCGSLGVSLE</sequence>
<organism evidence="1 2">
    <name type="scientific">Aspergillus brasiliensis (strain CBS 101740 / IMI 381727 / IBT 21946)</name>
    <dbReference type="NCBI Taxonomy" id="767769"/>
    <lineage>
        <taxon>Eukaryota</taxon>
        <taxon>Fungi</taxon>
        <taxon>Dikarya</taxon>
        <taxon>Ascomycota</taxon>
        <taxon>Pezizomycotina</taxon>
        <taxon>Eurotiomycetes</taxon>
        <taxon>Eurotiomycetidae</taxon>
        <taxon>Eurotiales</taxon>
        <taxon>Aspergillaceae</taxon>
        <taxon>Aspergillus</taxon>
        <taxon>Aspergillus subgen. Circumdati</taxon>
    </lineage>
</organism>
<name>A0A1L9V2D8_ASPBC</name>
<reference evidence="2" key="1">
    <citation type="journal article" date="2017" name="Genome Biol.">
        <title>Comparative genomics reveals high biological diversity and specific adaptations in the industrially and medically important fungal genus Aspergillus.</title>
        <authorList>
            <person name="de Vries R.P."/>
            <person name="Riley R."/>
            <person name="Wiebenga A."/>
            <person name="Aguilar-Osorio G."/>
            <person name="Amillis S."/>
            <person name="Uchima C.A."/>
            <person name="Anderluh G."/>
            <person name="Asadollahi M."/>
            <person name="Askin M."/>
            <person name="Barry K."/>
            <person name="Battaglia E."/>
            <person name="Bayram O."/>
            <person name="Benocci T."/>
            <person name="Braus-Stromeyer S.A."/>
            <person name="Caldana C."/>
            <person name="Canovas D."/>
            <person name="Cerqueira G.C."/>
            <person name="Chen F."/>
            <person name="Chen W."/>
            <person name="Choi C."/>
            <person name="Clum A."/>
            <person name="Dos Santos R.A."/>
            <person name="Damasio A.R."/>
            <person name="Diallinas G."/>
            <person name="Emri T."/>
            <person name="Fekete E."/>
            <person name="Flipphi M."/>
            <person name="Freyberg S."/>
            <person name="Gallo A."/>
            <person name="Gournas C."/>
            <person name="Habgood R."/>
            <person name="Hainaut M."/>
            <person name="Harispe M.L."/>
            <person name="Henrissat B."/>
            <person name="Hilden K.S."/>
            <person name="Hope R."/>
            <person name="Hossain A."/>
            <person name="Karabika E."/>
            <person name="Karaffa L."/>
            <person name="Karanyi Z."/>
            <person name="Krasevec N."/>
            <person name="Kuo A."/>
            <person name="Kusch H."/>
            <person name="LaButti K."/>
            <person name="Lagendijk E.L."/>
            <person name="Lapidus A."/>
            <person name="Levasseur A."/>
            <person name="Lindquist E."/>
            <person name="Lipzen A."/>
            <person name="Logrieco A.F."/>
            <person name="MacCabe A."/>
            <person name="Maekelae M.R."/>
            <person name="Malavazi I."/>
            <person name="Melin P."/>
            <person name="Meyer V."/>
            <person name="Mielnichuk N."/>
            <person name="Miskei M."/>
            <person name="Molnar A.P."/>
            <person name="Mule G."/>
            <person name="Ngan C.Y."/>
            <person name="Orejas M."/>
            <person name="Orosz E."/>
            <person name="Ouedraogo J.P."/>
            <person name="Overkamp K.M."/>
            <person name="Park H.-S."/>
            <person name="Perrone G."/>
            <person name="Piumi F."/>
            <person name="Punt P.J."/>
            <person name="Ram A.F."/>
            <person name="Ramon A."/>
            <person name="Rauscher S."/>
            <person name="Record E."/>
            <person name="Riano-Pachon D.M."/>
            <person name="Robert V."/>
            <person name="Roehrig J."/>
            <person name="Ruller R."/>
            <person name="Salamov A."/>
            <person name="Salih N.S."/>
            <person name="Samson R.A."/>
            <person name="Sandor E."/>
            <person name="Sanguinetti M."/>
            <person name="Schuetze T."/>
            <person name="Sepcic K."/>
            <person name="Shelest E."/>
            <person name="Sherlock G."/>
            <person name="Sophianopoulou V."/>
            <person name="Squina F.M."/>
            <person name="Sun H."/>
            <person name="Susca A."/>
            <person name="Todd R.B."/>
            <person name="Tsang A."/>
            <person name="Unkles S.E."/>
            <person name="van de Wiele N."/>
            <person name="van Rossen-Uffink D."/>
            <person name="Oliveira J.V."/>
            <person name="Vesth T.C."/>
            <person name="Visser J."/>
            <person name="Yu J.-H."/>
            <person name="Zhou M."/>
            <person name="Andersen M.R."/>
            <person name="Archer D.B."/>
            <person name="Baker S.E."/>
            <person name="Benoit I."/>
            <person name="Brakhage A.A."/>
            <person name="Braus G.H."/>
            <person name="Fischer R."/>
            <person name="Frisvad J.C."/>
            <person name="Goldman G.H."/>
            <person name="Houbraken J."/>
            <person name="Oakley B."/>
            <person name="Pocsi I."/>
            <person name="Scazzocchio C."/>
            <person name="Seiboth B."/>
            <person name="vanKuyk P.A."/>
            <person name="Wortman J."/>
            <person name="Dyer P.S."/>
            <person name="Grigoriev I.V."/>
        </authorList>
    </citation>
    <scope>NUCLEOTIDE SEQUENCE [LARGE SCALE GENOMIC DNA]</scope>
    <source>
        <strain evidence="2">CBS 101740 / IMI 381727 / IBT 21946</strain>
    </source>
</reference>
<dbReference type="InterPro" id="IPR023213">
    <property type="entry name" value="CAT-like_dom_sf"/>
</dbReference>
<evidence type="ECO:0000313" key="2">
    <source>
        <dbReference type="Proteomes" id="UP000184499"/>
    </source>
</evidence>
<dbReference type="OrthoDB" id="2548233at2759"/>
<dbReference type="SUPFAM" id="SSF52777">
    <property type="entry name" value="CoA-dependent acyltransferases"/>
    <property type="match status" value="2"/>
</dbReference>
<dbReference type="VEuPathDB" id="FungiDB:ASPBRDRAFT_37308"/>
<dbReference type="STRING" id="767769.A0A1L9V2D8"/>
<dbReference type="RefSeq" id="XP_067485344.1">
    <property type="nucleotide sequence ID" value="XM_067623702.1"/>
</dbReference>
<dbReference type="Gene3D" id="3.30.559.10">
    <property type="entry name" value="Chloramphenicol acetyltransferase-like domain"/>
    <property type="match status" value="1"/>
</dbReference>
<dbReference type="Proteomes" id="UP000184499">
    <property type="component" value="Unassembled WGS sequence"/>
</dbReference>